<accession>A0A2S1LI96</accession>
<dbReference type="AlphaFoldDB" id="A0A2S1LI96"/>
<reference evidence="2 3" key="1">
    <citation type="submission" date="2017-04" db="EMBL/GenBank/DDBJ databases">
        <title>Compelte genome sequence of WV33.</title>
        <authorList>
            <person name="Lee P.C."/>
        </authorList>
    </citation>
    <scope>NUCLEOTIDE SEQUENCE [LARGE SCALE GENOMIC DNA]</scope>
    <source>
        <strain evidence="2 3">WV33</strain>
    </source>
</reference>
<dbReference type="KEGG" id="ffa:FFWV33_19075"/>
<keyword evidence="1" id="KW-0812">Transmembrane</keyword>
<evidence type="ECO:0000313" key="2">
    <source>
        <dbReference type="EMBL" id="AWG23484.1"/>
    </source>
</evidence>
<name>A0A2S1LI96_9FLAO</name>
<organism evidence="2 3">
    <name type="scientific">Flavobacterium faecale</name>
    <dbReference type="NCBI Taxonomy" id="1355330"/>
    <lineage>
        <taxon>Bacteria</taxon>
        <taxon>Pseudomonadati</taxon>
        <taxon>Bacteroidota</taxon>
        <taxon>Flavobacteriia</taxon>
        <taxon>Flavobacteriales</taxon>
        <taxon>Flavobacteriaceae</taxon>
        <taxon>Flavobacterium</taxon>
    </lineage>
</organism>
<evidence type="ECO:0000256" key="1">
    <source>
        <dbReference type="SAM" id="Phobius"/>
    </source>
</evidence>
<keyword evidence="1" id="KW-1133">Transmembrane helix</keyword>
<proteinExistence type="predicted"/>
<keyword evidence="3" id="KW-1185">Reference proteome</keyword>
<feature type="transmembrane region" description="Helical" evidence="1">
    <location>
        <begin position="22"/>
        <end position="44"/>
    </location>
</feature>
<evidence type="ECO:0000313" key="3">
    <source>
        <dbReference type="Proteomes" id="UP000244527"/>
    </source>
</evidence>
<sequence length="94" mass="10769">MTTNRCEINANIFQLLYMYVTIWAYPAALEGSGLQAGLFAISFLGQKKPQKRMPLRSLTHAYGRKMRESENSITFLKNPITTTKHCLLIFVKQN</sequence>
<keyword evidence="1" id="KW-0472">Membrane</keyword>
<dbReference type="EMBL" id="CP020918">
    <property type="protein sequence ID" value="AWG23484.1"/>
    <property type="molecule type" value="Genomic_DNA"/>
</dbReference>
<gene>
    <name evidence="2" type="ORF">FFWV33_19075</name>
</gene>
<protein>
    <submittedName>
        <fullName evidence="2">Uncharacterized protein</fullName>
    </submittedName>
</protein>
<dbReference type="Proteomes" id="UP000244527">
    <property type="component" value="Chromosome"/>
</dbReference>